<gene>
    <name evidence="1" type="ORF">BFS16_11040</name>
</gene>
<name>A0A2K0XCX3_9BACT</name>
<reference evidence="1 2" key="1">
    <citation type="submission" date="2017-03" db="EMBL/GenBank/DDBJ databases">
        <authorList>
            <person name="Afonso C.L."/>
            <person name="Miller P.J."/>
            <person name="Scott M.A."/>
            <person name="Spackman E."/>
            <person name="Goraichik I."/>
            <person name="Dimitrov K.M."/>
            <person name="Suarez D.L."/>
            <person name="Swayne D.E."/>
        </authorList>
    </citation>
    <scope>NUCLEOTIDE SEQUENCE [LARGE SCALE GENOMIC DNA]</scope>
    <source>
        <strain evidence="1 2">DNF00076</strain>
    </source>
</reference>
<evidence type="ECO:0000313" key="2">
    <source>
        <dbReference type="Proteomes" id="UP000236634"/>
    </source>
</evidence>
<organism evidence="1 2">
    <name type="scientific">Hoylesella timonensis</name>
    <dbReference type="NCBI Taxonomy" id="386414"/>
    <lineage>
        <taxon>Bacteria</taxon>
        <taxon>Pseudomonadati</taxon>
        <taxon>Bacteroidota</taxon>
        <taxon>Bacteroidia</taxon>
        <taxon>Bacteroidales</taxon>
        <taxon>Prevotellaceae</taxon>
        <taxon>Hoylesella</taxon>
    </lineage>
</organism>
<dbReference type="Proteomes" id="UP000236634">
    <property type="component" value="Unassembled WGS sequence"/>
</dbReference>
<protein>
    <submittedName>
        <fullName evidence="1">Uncharacterized protein</fullName>
    </submittedName>
</protein>
<comment type="caution">
    <text evidence="1">The sequence shown here is derived from an EMBL/GenBank/DDBJ whole genome shotgun (WGS) entry which is preliminary data.</text>
</comment>
<dbReference type="AlphaFoldDB" id="A0A2K0XCX3"/>
<proteinExistence type="predicted"/>
<dbReference type="EMBL" id="NBAX01000011">
    <property type="protein sequence ID" value="PNP92363.1"/>
    <property type="molecule type" value="Genomic_DNA"/>
</dbReference>
<sequence>MLQSQKSGKNRKEKRWVFCNILNNNELQTLLITRVFANNFEVGCKYASYERHFVKIIQH</sequence>
<evidence type="ECO:0000313" key="1">
    <source>
        <dbReference type="EMBL" id="PNP92363.1"/>
    </source>
</evidence>
<accession>A0A2K0XCX3</accession>